<dbReference type="InterPro" id="IPR050832">
    <property type="entry name" value="Bact_Acetyltransf"/>
</dbReference>
<dbReference type="InterPro" id="IPR016181">
    <property type="entry name" value="Acyl_CoA_acyltransferase"/>
</dbReference>
<dbReference type="PANTHER" id="PTHR43877">
    <property type="entry name" value="AMINOALKYLPHOSPHONATE N-ACETYLTRANSFERASE-RELATED-RELATED"/>
    <property type="match status" value="1"/>
</dbReference>
<evidence type="ECO:0000256" key="1">
    <source>
        <dbReference type="ARBA" id="ARBA00022679"/>
    </source>
</evidence>
<protein>
    <submittedName>
        <fullName evidence="4">GNAT family N-acetyltransferase</fullName>
    </submittedName>
</protein>
<dbReference type="RefSeq" id="WP_086960183.1">
    <property type="nucleotide sequence ID" value="NZ_AP018681.1"/>
</dbReference>
<keyword evidence="1 4" id="KW-0808">Transferase</keyword>
<evidence type="ECO:0000259" key="3">
    <source>
        <dbReference type="PROSITE" id="PS51186"/>
    </source>
</evidence>
<dbReference type="PROSITE" id="PS51186">
    <property type="entry name" value="GNAT"/>
    <property type="match status" value="1"/>
</dbReference>
<dbReference type="GeneID" id="303190020"/>
<keyword evidence="2" id="KW-0012">Acyltransferase</keyword>
<organism evidence="4 5">
    <name type="scientific">Vibrio casei</name>
    <dbReference type="NCBI Taxonomy" id="673372"/>
    <lineage>
        <taxon>Bacteria</taxon>
        <taxon>Pseudomonadati</taxon>
        <taxon>Pseudomonadota</taxon>
        <taxon>Gammaproteobacteria</taxon>
        <taxon>Vibrionales</taxon>
        <taxon>Vibrionaceae</taxon>
        <taxon>Vibrio</taxon>
    </lineage>
</organism>
<name>A0A368LIF4_9VIBR</name>
<proteinExistence type="predicted"/>
<evidence type="ECO:0000256" key="2">
    <source>
        <dbReference type="ARBA" id="ARBA00023315"/>
    </source>
</evidence>
<dbReference type="Pfam" id="PF00583">
    <property type="entry name" value="Acetyltransf_1"/>
    <property type="match status" value="1"/>
</dbReference>
<dbReference type="AlphaFoldDB" id="A0A368LIF4"/>
<feature type="domain" description="N-acetyltransferase" evidence="3">
    <location>
        <begin position="1"/>
        <end position="176"/>
    </location>
</feature>
<reference evidence="4 5" key="1">
    <citation type="journal article" date="2017" name="Elife">
        <title>Extensive horizontal gene transfer in cheese-associated bacteria.</title>
        <authorList>
            <person name="Bonham K.S."/>
            <person name="Wolfe B.E."/>
            <person name="Dutton R.J."/>
        </authorList>
    </citation>
    <scope>NUCLEOTIDE SEQUENCE [LARGE SCALE GENOMIC DNA]</scope>
    <source>
        <strain evidence="4 5">JB196</strain>
    </source>
</reference>
<keyword evidence="5" id="KW-1185">Reference proteome</keyword>
<comment type="caution">
    <text evidence="4">The sequence shown here is derived from an EMBL/GenBank/DDBJ whole genome shotgun (WGS) entry which is preliminary data.</text>
</comment>
<dbReference type="Proteomes" id="UP000252479">
    <property type="component" value="Unassembled WGS sequence"/>
</dbReference>
<gene>
    <name evidence="4" type="ORF">CIK83_13925</name>
</gene>
<dbReference type="EMBL" id="QPGL01000002">
    <property type="protein sequence ID" value="RCS70520.1"/>
    <property type="molecule type" value="Genomic_DNA"/>
</dbReference>
<dbReference type="InterPro" id="IPR000182">
    <property type="entry name" value="GNAT_dom"/>
</dbReference>
<sequence>MFVREAEFKDYSKIAQLHTKNWQQAYQGILDNQYLEERLSVDHQAVWQTRLTQPSLNQGVLLLEEGDNLCGFVCLYGNHSFEHGTMIDNLHIADGYRGQGLGKKLMFEAAKWARKHFDDVGMYLEVLTKNEPAKAFYDSIDGIDAGEVIWKAPCGSQVPCHTMTWSSPSMLLEKTT</sequence>
<evidence type="ECO:0000313" key="4">
    <source>
        <dbReference type="EMBL" id="RCS70520.1"/>
    </source>
</evidence>
<dbReference type="GO" id="GO:0016747">
    <property type="term" value="F:acyltransferase activity, transferring groups other than amino-acyl groups"/>
    <property type="evidence" value="ECO:0007669"/>
    <property type="project" value="InterPro"/>
</dbReference>
<dbReference type="SUPFAM" id="SSF55729">
    <property type="entry name" value="Acyl-CoA N-acyltransferases (Nat)"/>
    <property type="match status" value="1"/>
</dbReference>
<evidence type="ECO:0000313" key="5">
    <source>
        <dbReference type="Proteomes" id="UP000252479"/>
    </source>
</evidence>
<dbReference type="CDD" id="cd04301">
    <property type="entry name" value="NAT_SF"/>
    <property type="match status" value="1"/>
</dbReference>
<dbReference type="OrthoDB" id="5292888at2"/>
<dbReference type="Gene3D" id="3.40.630.30">
    <property type="match status" value="1"/>
</dbReference>
<accession>A0A368LIF4</accession>